<dbReference type="Proteomes" id="UP001497392">
    <property type="component" value="Unassembled WGS sequence"/>
</dbReference>
<keyword evidence="2" id="KW-1185">Reference proteome</keyword>
<reference evidence="1 2" key="1">
    <citation type="submission" date="2024-06" db="EMBL/GenBank/DDBJ databases">
        <authorList>
            <person name="Kraege A."/>
            <person name="Thomma B."/>
        </authorList>
    </citation>
    <scope>NUCLEOTIDE SEQUENCE [LARGE SCALE GENOMIC DNA]</scope>
</reference>
<accession>A0ABP1G5P1</accession>
<comment type="caution">
    <text evidence="1">The sequence shown here is derived from an EMBL/GenBank/DDBJ whole genome shotgun (WGS) entry which is preliminary data.</text>
</comment>
<proteinExistence type="predicted"/>
<name>A0ABP1G5P1_9CHLO</name>
<gene>
    <name evidence="1" type="primary">g8780</name>
    <name evidence="1" type="ORF">VP750_LOCUS7884</name>
</gene>
<evidence type="ECO:0000313" key="2">
    <source>
        <dbReference type="Proteomes" id="UP001497392"/>
    </source>
</evidence>
<organism evidence="1 2">
    <name type="scientific">Coccomyxa viridis</name>
    <dbReference type="NCBI Taxonomy" id="1274662"/>
    <lineage>
        <taxon>Eukaryota</taxon>
        <taxon>Viridiplantae</taxon>
        <taxon>Chlorophyta</taxon>
        <taxon>core chlorophytes</taxon>
        <taxon>Trebouxiophyceae</taxon>
        <taxon>Trebouxiophyceae incertae sedis</taxon>
        <taxon>Coccomyxaceae</taxon>
        <taxon>Coccomyxa</taxon>
    </lineage>
</organism>
<sequence>MTAAAILGFWRRTPPLPTICRTLMQQVPFPDWLRAPDVVLWIARLAPMHDADSMAVSANSVSTMGSRAQTSERKSHWLDSEGFSDPPCNVEQYVADLRRYDKLLAVRDSVSGALDYLRDGPNRRQDVASIRALLEVMQDDAHVMAKVKKLLAETSAMEDTK</sequence>
<protein>
    <submittedName>
        <fullName evidence="1">G8780 protein</fullName>
    </submittedName>
</protein>
<dbReference type="EMBL" id="CAXHTA020000015">
    <property type="protein sequence ID" value="CAL5225978.1"/>
    <property type="molecule type" value="Genomic_DNA"/>
</dbReference>
<evidence type="ECO:0000313" key="1">
    <source>
        <dbReference type="EMBL" id="CAL5225978.1"/>
    </source>
</evidence>